<feature type="transmembrane region" description="Helical" evidence="7">
    <location>
        <begin position="189"/>
        <end position="211"/>
    </location>
</feature>
<feature type="transmembrane region" description="Helical" evidence="7">
    <location>
        <begin position="312"/>
        <end position="332"/>
    </location>
</feature>
<dbReference type="RefSeq" id="WP_067777130.1">
    <property type="nucleotide sequence ID" value="NZ_JACVVN010000012.1"/>
</dbReference>
<dbReference type="Pfam" id="PF07690">
    <property type="entry name" value="MFS_1"/>
    <property type="match status" value="1"/>
</dbReference>
<keyword evidence="9" id="KW-0012">Acyltransferase</keyword>
<dbReference type="AlphaFoldDB" id="A0A1C7PFA8"/>
<keyword evidence="3" id="KW-1003">Cell membrane</keyword>
<evidence type="ECO:0000256" key="2">
    <source>
        <dbReference type="ARBA" id="ARBA00022448"/>
    </source>
</evidence>
<dbReference type="KEGG" id="agl:PYTT_0613"/>
<keyword evidence="2" id="KW-0813">Transport</keyword>
<evidence type="ECO:0000313" key="9">
    <source>
        <dbReference type="EMBL" id="SEH77052.1"/>
    </source>
</evidence>
<evidence type="ECO:0000256" key="5">
    <source>
        <dbReference type="ARBA" id="ARBA00022989"/>
    </source>
</evidence>
<proteinExistence type="predicted"/>
<feature type="transmembrane region" description="Helical" evidence="7">
    <location>
        <begin position="406"/>
        <end position="424"/>
    </location>
</feature>
<dbReference type="GO" id="GO:0022857">
    <property type="term" value="F:transmembrane transporter activity"/>
    <property type="evidence" value="ECO:0007669"/>
    <property type="project" value="InterPro"/>
</dbReference>
<dbReference type="Gene3D" id="1.20.1250.20">
    <property type="entry name" value="MFS general substrate transporter like domains"/>
    <property type="match status" value="1"/>
</dbReference>
<keyword evidence="10" id="KW-1185">Reference proteome</keyword>
<dbReference type="GO" id="GO:0005886">
    <property type="term" value="C:plasma membrane"/>
    <property type="evidence" value="ECO:0007669"/>
    <property type="project" value="UniProtKB-SubCell"/>
</dbReference>
<evidence type="ECO:0000256" key="4">
    <source>
        <dbReference type="ARBA" id="ARBA00022692"/>
    </source>
</evidence>
<dbReference type="PANTHER" id="PTHR43266:SF2">
    <property type="entry name" value="MAJOR FACILITATOR SUPERFAMILY (MFS) PROFILE DOMAIN-CONTAINING PROTEIN"/>
    <property type="match status" value="1"/>
</dbReference>
<protein>
    <submittedName>
        <fullName evidence="9">Acyltransferase</fullName>
    </submittedName>
</protein>
<dbReference type="InterPro" id="IPR036259">
    <property type="entry name" value="MFS_trans_sf"/>
</dbReference>
<organism evidence="9 10">
    <name type="scientific">Akkermansia glycaniphila</name>
    <dbReference type="NCBI Taxonomy" id="1679444"/>
    <lineage>
        <taxon>Bacteria</taxon>
        <taxon>Pseudomonadati</taxon>
        <taxon>Verrucomicrobiota</taxon>
        <taxon>Verrucomicrobiia</taxon>
        <taxon>Verrucomicrobiales</taxon>
        <taxon>Akkermansiaceae</taxon>
        <taxon>Akkermansia</taxon>
    </lineage>
</organism>
<dbReference type="SUPFAM" id="SSF103473">
    <property type="entry name" value="MFS general substrate transporter"/>
    <property type="match status" value="1"/>
</dbReference>
<dbReference type="PANTHER" id="PTHR43266">
    <property type="entry name" value="MACROLIDE-EFFLUX PROTEIN"/>
    <property type="match status" value="1"/>
</dbReference>
<feature type="transmembrane region" description="Helical" evidence="7">
    <location>
        <begin position="142"/>
        <end position="169"/>
    </location>
</feature>
<accession>A0A1C7PFA8</accession>
<feature type="transmembrane region" description="Helical" evidence="7">
    <location>
        <begin position="113"/>
        <end position="130"/>
    </location>
</feature>
<comment type="subcellular location">
    <subcellularLocation>
        <location evidence="1">Cell membrane</location>
        <topology evidence="1">Multi-pass membrane protein</topology>
    </subcellularLocation>
</comment>
<evidence type="ECO:0000313" key="10">
    <source>
        <dbReference type="Proteomes" id="UP000176204"/>
    </source>
</evidence>
<evidence type="ECO:0000256" key="6">
    <source>
        <dbReference type="ARBA" id="ARBA00023136"/>
    </source>
</evidence>
<dbReference type="CDD" id="cd07989">
    <property type="entry name" value="LPLAT_AGPAT-like"/>
    <property type="match status" value="1"/>
</dbReference>
<dbReference type="STRING" id="1679444.PYTT_0613"/>
<feature type="transmembrane region" description="Helical" evidence="7">
    <location>
        <begin position="280"/>
        <end position="305"/>
    </location>
</feature>
<keyword evidence="6 7" id="KW-0472">Membrane</keyword>
<feature type="transmembrane region" description="Helical" evidence="7">
    <location>
        <begin position="88"/>
        <end position="107"/>
    </location>
</feature>
<evidence type="ECO:0000256" key="3">
    <source>
        <dbReference type="ARBA" id="ARBA00022475"/>
    </source>
</evidence>
<keyword evidence="5 7" id="KW-1133">Transmembrane helix</keyword>
<feature type="domain" description="Phospholipid/glycerol acyltransferase" evidence="8">
    <location>
        <begin position="457"/>
        <end position="568"/>
    </location>
</feature>
<dbReference type="SUPFAM" id="SSF69593">
    <property type="entry name" value="Glycerol-3-phosphate (1)-acyltransferase"/>
    <property type="match status" value="1"/>
</dbReference>
<dbReference type="SMART" id="SM00563">
    <property type="entry name" value="PlsC"/>
    <property type="match status" value="1"/>
</dbReference>
<dbReference type="GO" id="GO:0016746">
    <property type="term" value="F:acyltransferase activity"/>
    <property type="evidence" value="ECO:0007669"/>
    <property type="project" value="UniProtKB-KW"/>
</dbReference>
<keyword evidence="9" id="KW-0808">Transferase</keyword>
<evidence type="ECO:0000259" key="8">
    <source>
        <dbReference type="SMART" id="SM00563"/>
    </source>
</evidence>
<feature type="transmembrane region" description="Helical" evidence="7">
    <location>
        <begin position="251"/>
        <end position="274"/>
    </location>
</feature>
<dbReference type="InterPro" id="IPR002123">
    <property type="entry name" value="Plipid/glycerol_acylTrfase"/>
</dbReference>
<feature type="transmembrane region" description="Helical" evidence="7">
    <location>
        <begin position="338"/>
        <end position="361"/>
    </location>
</feature>
<name>A0A1C7PFA8_9BACT</name>
<evidence type="ECO:0000256" key="1">
    <source>
        <dbReference type="ARBA" id="ARBA00004651"/>
    </source>
</evidence>
<reference evidence="10" key="1">
    <citation type="submission" date="2016-09" db="EMBL/GenBank/DDBJ databases">
        <authorList>
            <person name="Koehorst J."/>
        </authorList>
    </citation>
    <scope>NUCLEOTIDE SEQUENCE [LARGE SCALE GENOMIC DNA]</scope>
</reference>
<dbReference type="Proteomes" id="UP000176204">
    <property type="component" value="Chromosome I"/>
</dbReference>
<feature type="transmembrane region" description="Helical" evidence="7">
    <location>
        <begin position="373"/>
        <end position="394"/>
    </location>
</feature>
<dbReference type="Pfam" id="PF01553">
    <property type="entry name" value="Acyltransferase"/>
    <property type="match status" value="1"/>
</dbReference>
<feature type="transmembrane region" description="Helical" evidence="7">
    <location>
        <begin position="56"/>
        <end position="76"/>
    </location>
</feature>
<sequence length="886" mass="97871">MEEQSTQTKEPTKQEWRGFWTLVAVQAQNAFNEKAVQFLLIPLGVWLWGQGSTLEYTLGAIFVLPYILFSPLVGWISDCFCKARIIQAMAFMQIIVMGLMLFCLFQHDIHGAIIWFTIFALQATVLSPAKKGIVKDMLGSKYLGFGSGIIEMSVVFVLLAAQIGVFVWYSYLLEASKTPSMPEGDGWHAAIVPTIVFLAIAVPVAIVSLILPRYPHKQGQARPFTWSLFYEHFIQLKYLWRHRLLRLSEIGISYFWFLAGSLFLIIIQIAKGIAVQEEDFSALCALLMSWLSGGVICGGVIASILCKRKNELGLIPFGAIGITISCLTMSFFAPSSLGSNICLALTGAFGAAYLVPLNAFLQDNCDPAHRGNIIAAGNLMDSLMGLVAVGAMLVLNELGIPAQGQFFLLFLLSLGITIVTLRLIPQEFIRMVGIWLMRCVYRPRIINGDRIPETGGALIVVNHVTYADALFVTLLSKRPIRFIVAEEFAAVRCVGWILEIFNSLPISTKNPREAIAKAAEGLKAGDLICIFPEGQLTRTGCLSPIRRGLEIIARRAQAPIIPVYMDGLWGSIFSFFGNRVFTKKPQHIPYPFTAAIGTRMDAETTDSQSVLKQFRRLSCICLEASCSTGKDSLLQRLEKRGNKPLVHWNGGFLTGLQIAAAVIDNQIPKEYPALAARWLSILLRSVQDTVDFQRYWMNAQQLTRVNALMPQSALLTTIGHDEPHEETVAVLWPILTLTPVHLIEQATTPISSSIGQMAGSQHMRRLLLSVIPPKQVPFYDFSEGSDISTPNMRWRPCHATPAGIVISMSMMKSVFKLGDGTVQLGMRARTRGLLLPGYRISAQGSAIKGPTLAIPYPVPPHIYIDESGFLAELTKEDQTSRDSSEP</sequence>
<dbReference type="EMBL" id="LT629973">
    <property type="protein sequence ID" value="SEH77052.1"/>
    <property type="molecule type" value="Genomic_DNA"/>
</dbReference>
<dbReference type="InterPro" id="IPR011701">
    <property type="entry name" value="MFS"/>
</dbReference>
<keyword evidence="4 7" id="KW-0812">Transmembrane</keyword>
<dbReference type="OrthoDB" id="9803968at2"/>
<gene>
    <name evidence="9" type="ORF">PYTT_0613</name>
</gene>
<evidence type="ECO:0000256" key="7">
    <source>
        <dbReference type="SAM" id="Phobius"/>
    </source>
</evidence>